<dbReference type="Pfam" id="PF00528">
    <property type="entry name" value="BPD_transp_1"/>
    <property type="match status" value="1"/>
</dbReference>
<dbReference type="EMBL" id="PYGA01000020">
    <property type="protein sequence ID" value="PSK91363.1"/>
    <property type="molecule type" value="Genomic_DNA"/>
</dbReference>
<evidence type="ECO:0000256" key="2">
    <source>
        <dbReference type="ARBA" id="ARBA00022448"/>
    </source>
</evidence>
<organism evidence="10 11">
    <name type="scientific">Murinocardiopsis flavida</name>
    <dbReference type="NCBI Taxonomy" id="645275"/>
    <lineage>
        <taxon>Bacteria</taxon>
        <taxon>Bacillati</taxon>
        <taxon>Actinomycetota</taxon>
        <taxon>Actinomycetes</taxon>
        <taxon>Streptosporangiales</taxon>
        <taxon>Nocardiopsidaceae</taxon>
        <taxon>Murinocardiopsis</taxon>
    </lineage>
</organism>
<keyword evidence="6 7" id="KW-0472">Membrane</keyword>
<dbReference type="InterPro" id="IPR035906">
    <property type="entry name" value="MetI-like_sf"/>
</dbReference>
<dbReference type="SUPFAM" id="SSF161098">
    <property type="entry name" value="MetI-like"/>
    <property type="match status" value="1"/>
</dbReference>
<name>A0A2P8D2A8_9ACTN</name>
<dbReference type="InterPro" id="IPR000515">
    <property type="entry name" value="MetI-like"/>
</dbReference>
<feature type="transmembrane region" description="Helical" evidence="7">
    <location>
        <begin position="98"/>
        <end position="121"/>
    </location>
</feature>
<keyword evidence="3" id="KW-1003">Cell membrane</keyword>
<dbReference type="Gene3D" id="1.10.3720.10">
    <property type="entry name" value="MetI-like"/>
    <property type="match status" value="1"/>
</dbReference>
<evidence type="ECO:0000256" key="8">
    <source>
        <dbReference type="SAM" id="MobiDB-lite"/>
    </source>
</evidence>
<feature type="domain" description="ABC transmembrane type-1" evidence="9">
    <location>
        <begin position="98"/>
        <end position="290"/>
    </location>
</feature>
<feature type="transmembrane region" description="Helical" evidence="7">
    <location>
        <begin position="266"/>
        <end position="290"/>
    </location>
</feature>
<dbReference type="CDD" id="cd06261">
    <property type="entry name" value="TM_PBP2"/>
    <property type="match status" value="1"/>
</dbReference>
<keyword evidence="2 7" id="KW-0813">Transport</keyword>
<feature type="transmembrane region" description="Helical" evidence="7">
    <location>
        <begin position="133"/>
        <end position="155"/>
    </location>
</feature>
<feature type="transmembrane region" description="Helical" evidence="7">
    <location>
        <begin position="42"/>
        <end position="63"/>
    </location>
</feature>
<dbReference type="GO" id="GO:0055085">
    <property type="term" value="P:transmembrane transport"/>
    <property type="evidence" value="ECO:0007669"/>
    <property type="project" value="InterPro"/>
</dbReference>
<comment type="subcellular location">
    <subcellularLocation>
        <location evidence="1 7">Cell membrane</location>
        <topology evidence="1 7">Multi-pass membrane protein</topology>
    </subcellularLocation>
</comment>
<keyword evidence="11" id="KW-1185">Reference proteome</keyword>
<dbReference type="RefSeq" id="WP_106585615.1">
    <property type="nucleotide sequence ID" value="NZ_PYGA01000020.1"/>
</dbReference>
<keyword evidence="5 7" id="KW-1133">Transmembrane helix</keyword>
<evidence type="ECO:0000256" key="3">
    <source>
        <dbReference type="ARBA" id="ARBA00022475"/>
    </source>
</evidence>
<dbReference type="InterPro" id="IPR050901">
    <property type="entry name" value="BP-dep_ABC_trans_perm"/>
</dbReference>
<reference evidence="10 11" key="1">
    <citation type="submission" date="2018-03" db="EMBL/GenBank/DDBJ databases">
        <title>Genomic Encyclopedia of Archaeal and Bacterial Type Strains, Phase II (KMG-II): from individual species to whole genera.</title>
        <authorList>
            <person name="Goeker M."/>
        </authorList>
    </citation>
    <scope>NUCLEOTIDE SEQUENCE [LARGE SCALE GENOMIC DNA]</scope>
    <source>
        <strain evidence="10 11">DSM 45312</strain>
    </source>
</reference>
<dbReference type="AlphaFoldDB" id="A0A2P8D2A8"/>
<proteinExistence type="inferred from homology"/>
<evidence type="ECO:0000313" key="10">
    <source>
        <dbReference type="EMBL" id="PSK91363.1"/>
    </source>
</evidence>
<dbReference type="PANTHER" id="PTHR32243">
    <property type="entry name" value="MALTOSE TRANSPORT SYSTEM PERMEASE-RELATED"/>
    <property type="match status" value="1"/>
</dbReference>
<sequence length="306" mass="32697">MTAEQPGRPRRGPGASLATAGRPGRTLPKAITSPTRAAASTVAYAVLAAVTIVFLLPLLWVLFASVNAEPSLRATPPSQFTLEHFEAVLTPETMFIPLWNSVLLSGGAAVTTVVVSVLAAYPLSRFNLRFKRPLLYTMLFATGLPVTAIMVPVYSMFVQANLLDSRGATTLFLAASSLPFGIWLMKNFLDGIPVELEEAAWVDGASSWQSLRLLVVPLAAPGMAVVGIFTLVMTWGNFFVPFLLLKSPDYLPAAVRIYSSFGQYGAIQYGALAAYSLIYSLPVILVYIAASRALGSKFTMGGALKG</sequence>
<dbReference type="PROSITE" id="PS50928">
    <property type="entry name" value="ABC_TM1"/>
    <property type="match status" value="1"/>
</dbReference>
<protein>
    <submittedName>
        <fullName evidence="10">Carbohydrate ABC transporter membrane protein 2 (CUT1 family)</fullName>
    </submittedName>
</protein>
<evidence type="ECO:0000256" key="6">
    <source>
        <dbReference type="ARBA" id="ARBA00023136"/>
    </source>
</evidence>
<feature type="transmembrane region" description="Helical" evidence="7">
    <location>
        <begin position="213"/>
        <end position="235"/>
    </location>
</feature>
<accession>A0A2P8D2A8</accession>
<dbReference type="Proteomes" id="UP000240542">
    <property type="component" value="Unassembled WGS sequence"/>
</dbReference>
<comment type="similarity">
    <text evidence="7">Belongs to the binding-protein-dependent transport system permease family.</text>
</comment>
<gene>
    <name evidence="10" type="ORF">CLV63_12089</name>
</gene>
<dbReference type="OrthoDB" id="7314804at2"/>
<evidence type="ECO:0000256" key="4">
    <source>
        <dbReference type="ARBA" id="ARBA00022692"/>
    </source>
</evidence>
<feature type="region of interest" description="Disordered" evidence="8">
    <location>
        <begin position="1"/>
        <end position="32"/>
    </location>
</feature>
<evidence type="ECO:0000256" key="7">
    <source>
        <dbReference type="RuleBase" id="RU363032"/>
    </source>
</evidence>
<comment type="caution">
    <text evidence="10">The sequence shown here is derived from an EMBL/GenBank/DDBJ whole genome shotgun (WGS) entry which is preliminary data.</text>
</comment>
<dbReference type="PANTHER" id="PTHR32243:SF18">
    <property type="entry name" value="INNER MEMBRANE ABC TRANSPORTER PERMEASE PROTEIN YCJP"/>
    <property type="match status" value="1"/>
</dbReference>
<keyword evidence="4 7" id="KW-0812">Transmembrane</keyword>
<dbReference type="GO" id="GO:0005886">
    <property type="term" value="C:plasma membrane"/>
    <property type="evidence" value="ECO:0007669"/>
    <property type="project" value="UniProtKB-SubCell"/>
</dbReference>
<evidence type="ECO:0000313" key="11">
    <source>
        <dbReference type="Proteomes" id="UP000240542"/>
    </source>
</evidence>
<feature type="transmembrane region" description="Helical" evidence="7">
    <location>
        <begin position="167"/>
        <end position="185"/>
    </location>
</feature>
<evidence type="ECO:0000259" key="9">
    <source>
        <dbReference type="PROSITE" id="PS50928"/>
    </source>
</evidence>
<evidence type="ECO:0000256" key="5">
    <source>
        <dbReference type="ARBA" id="ARBA00022989"/>
    </source>
</evidence>
<evidence type="ECO:0000256" key="1">
    <source>
        <dbReference type="ARBA" id="ARBA00004651"/>
    </source>
</evidence>